<keyword evidence="2" id="KW-1185">Reference proteome</keyword>
<comment type="caution">
    <text evidence="1">The sequence shown here is derived from an EMBL/GenBank/DDBJ whole genome shotgun (WGS) entry which is preliminary data.</text>
</comment>
<dbReference type="EMBL" id="CAJNDS010000999">
    <property type="protein sequence ID" value="CAE7243160.1"/>
    <property type="molecule type" value="Genomic_DNA"/>
</dbReference>
<accession>A0A812L8Y9</accession>
<evidence type="ECO:0000313" key="2">
    <source>
        <dbReference type="Proteomes" id="UP000604046"/>
    </source>
</evidence>
<dbReference type="Gene3D" id="3.20.20.190">
    <property type="entry name" value="Phosphatidylinositol (PI) phosphodiesterase"/>
    <property type="match status" value="1"/>
</dbReference>
<sequence length="930" mass="104701">MHRSTAKLWLDSEWLQCCIAEYSPGAIIIIVPNIGSLVIVIEVVGRQVAIRSSGIHEVSSNSHAQAWLRLNAHDLWFPVVGSNQEVHGFHFACKNTDLQDISARLEARFPEISAHEPSAPLSISWLLFLARFRGWCELHNDIKEVKSCVRSLLRVFIKFGVSPDWQYFPEDDDVRLLCVSYAVALAFDQLGETAEDLMTDVWEEAFHYDSPASKHVLNMRGWFNSQNLFRSMLFDVSELVKAMKPQVVNLVNATKVPLQIYVSRDGVDGTAEVRSLPARAKTELKVGASDFPDAAGALTMQTILRRVTCFEDAIRFLPGKDQYAQEASGRHDDDNPISVLGHSRLCESRSQDENTLRVVQKRCPARWMERLADESCFCDLSIPAIQGASFKACNTEAFLSLLNYGFRAFEVSLNAGDRLNIEHAGQSQPSLPKALCFGDLSFLQVTAACTDFLKKHPAECVTLIIHRGSLEACPSTVLTTYEPFELAMCLGQARGKILVLLKDASNQPVSADGRFDLLVVDAKQRGCKLPARMMCLDGATTPSWLPLLLQSLQPTPLGFAFCQVNEVDESIDAWILLVVSLNVFKEETNPGSLICGCFREGSPPIPCGFFLSKPKGCTMADECIRCHNCCKKRSGRRRAARLRHEADAVIQGDAENQDESRVPIKSLTPFFELGDAIEALVKARHEFMQRCLCFGIGLRHTSMWHTCFKPYERALRDCLTELSPSLRCRRLLENHWANRTRWKDSDWTSSLVTNEWKEPPAERLELRFQHLARCLMCAHAVWARPDDGTASLMRSLQFLRQAAQWRSRYACDGFLVSEIWAASAIFAEDTQMWTLQAEDTHMWTLQGVHVEHVRQAQKALVGEVWPEVQALIQYQRKAWSLAADALLPADPAVSAHTKEREDLSAAYRRYGDMYCTNQTGCQHDEHPDMQ</sequence>
<dbReference type="InterPro" id="IPR017946">
    <property type="entry name" value="PLC-like_Pdiesterase_TIM-brl"/>
</dbReference>
<dbReference type="GO" id="GO:0006629">
    <property type="term" value="P:lipid metabolic process"/>
    <property type="evidence" value="ECO:0007669"/>
    <property type="project" value="InterPro"/>
</dbReference>
<gene>
    <name evidence="1" type="primary">Ogt</name>
    <name evidence="1" type="ORF">SNAT2548_LOCUS11235</name>
</gene>
<organism evidence="1 2">
    <name type="scientific">Symbiodinium natans</name>
    <dbReference type="NCBI Taxonomy" id="878477"/>
    <lineage>
        <taxon>Eukaryota</taxon>
        <taxon>Sar</taxon>
        <taxon>Alveolata</taxon>
        <taxon>Dinophyceae</taxon>
        <taxon>Suessiales</taxon>
        <taxon>Symbiodiniaceae</taxon>
        <taxon>Symbiodinium</taxon>
    </lineage>
</organism>
<evidence type="ECO:0000313" key="1">
    <source>
        <dbReference type="EMBL" id="CAE7243160.1"/>
    </source>
</evidence>
<dbReference type="Proteomes" id="UP000604046">
    <property type="component" value="Unassembled WGS sequence"/>
</dbReference>
<proteinExistence type="predicted"/>
<dbReference type="SUPFAM" id="SSF51695">
    <property type="entry name" value="PLC-like phosphodiesterases"/>
    <property type="match status" value="1"/>
</dbReference>
<protein>
    <submittedName>
        <fullName evidence="1">Ogt protein</fullName>
    </submittedName>
</protein>
<reference evidence="1" key="1">
    <citation type="submission" date="2021-02" db="EMBL/GenBank/DDBJ databases">
        <authorList>
            <person name="Dougan E. K."/>
            <person name="Rhodes N."/>
            <person name="Thang M."/>
            <person name="Chan C."/>
        </authorList>
    </citation>
    <scope>NUCLEOTIDE SEQUENCE</scope>
</reference>
<dbReference type="AlphaFoldDB" id="A0A812L8Y9"/>
<name>A0A812L8Y9_9DINO</name>
<dbReference type="GO" id="GO:0008081">
    <property type="term" value="F:phosphoric diester hydrolase activity"/>
    <property type="evidence" value="ECO:0007669"/>
    <property type="project" value="InterPro"/>
</dbReference>